<dbReference type="PANTHER" id="PTHR43755:SF1">
    <property type="entry name" value="FAD-DEPENDENT PYRIDINE NUCLEOTIDE-DISULPHIDE OXIDOREDUCTASE"/>
    <property type="match status" value="1"/>
</dbReference>
<dbReference type="PANTHER" id="PTHR43755">
    <property type="match status" value="1"/>
</dbReference>
<gene>
    <name evidence="1" type="ORF">HTAM1171_LOCUS12125</name>
</gene>
<proteinExistence type="predicted"/>
<evidence type="ECO:0000313" key="1">
    <source>
        <dbReference type="EMBL" id="CAD9518747.1"/>
    </source>
</evidence>
<dbReference type="SUPFAM" id="SSF51905">
    <property type="entry name" value="FAD/NAD(P)-binding domain"/>
    <property type="match status" value="2"/>
</dbReference>
<evidence type="ECO:0008006" key="2">
    <source>
        <dbReference type="Google" id="ProtNLM"/>
    </source>
</evidence>
<protein>
    <recommendedName>
        <fullName evidence="2">FAD/NAD(P)-binding domain-containing protein</fullName>
    </recommendedName>
</protein>
<dbReference type="Gene3D" id="3.50.50.100">
    <property type="match status" value="1"/>
</dbReference>
<reference evidence="1" key="1">
    <citation type="submission" date="2021-01" db="EMBL/GenBank/DDBJ databases">
        <authorList>
            <person name="Corre E."/>
            <person name="Pelletier E."/>
            <person name="Niang G."/>
            <person name="Scheremetjew M."/>
            <person name="Finn R."/>
            <person name="Kale V."/>
            <person name="Holt S."/>
            <person name="Cochrane G."/>
            <person name="Meng A."/>
            <person name="Brown T."/>
            <person name="Cohen L."/>
        </authorList>
    </citation>
    <scope>NUCLEOTIDE SEQUENCE</scope>
    <source>
        <strain evidence="1">CCMP826</strain>
    </source>
</reference>
<dbReference type="AlphaFoldDB" id="A0A7S2N4A5"/>
<sequence>MGCQQSSIDEPHQVVIVGASFGGNGVIKGLLDEHDGESLPPTLHVTMLDEKEDFAISATNQFVWSNRLSSTDNQVPSWPLSKLIAQKVAHSFRTGEAGTVMELDWEGKQLKMKDGSSVKWDTLVLSPGVVSDPSSIPGLEESSAIDVAAKKDVESMKKEVKVLSNGPWVPKRVALIAVTRMPYKCPPLPFELASLLHNVLEKAGEDVRSGVRIILSVPGEFPFGGPPIKEKFCALLKEMNIEFWTNHVIKSVEHEEVSDNDGDSVTASDVEDSHTGSFTINFEVGEEKEEKSLEADVFFCTFPQRAPDFVQKAEVCNKIGLIPVDLQTNSIEGRENAYAIGDACHTVFPKPNKPHPKAGEFAYLMGLQVAKQIMAQQKGEPGPEPQKRKGKCVAEVGIKGNGVNVEPDFSSVLANPQEEAPKFNFSEVGGAASAKEVWVNSYLERFYGKENYETFVVDE</sequence>
<accession>A0A7S2N4A5</accession>
<name>A0A7S2N4A5_9STRA</name>
<organism evidence="1">
    <name type="scientific">Helicotheca tamesis</name>
    <dbReference type="NCBI Taxonomy" id="374047"/>
    <lineage>
        <taxon>Eukaryota</taxon>
        <taxon>Sar</taxon>
        <taxon>Stramenopiles</taxon>
        <taxon>Ochrophyta</taxon>
        <taxon>Bacillariophyta</taxon>
        <taxon>Mediophyceae</taxon>
        <taxon>Lithodesmiophycidae</taxon>
        <taxon>Lithodesmiales</taxon>
        <taxon>Lithodesmiaceae</taxon>
        <taxon>Helicotheca</taxon>
    </lineage>
</organism>
<dbReference type="EMBL" id="HBGV01019515">
    <property type="protein sequence ID" value="CAD9518747.1"/>
    <property type="molecule type" value="Transcribed_RNA"/>
</dbReference>
<dbReference type="InterPro" id="IPR052541">
    <property type="entry name" value="SQRD"/>
</dbReference>
<dbReference type="InterPro" id="IPR036188">
    <property type="entry name" value="FAD/NAD-bd_sf"/>
</dbReference>